<feature type="non-terminal residue" evidence="3">
    <location>
        <position position="1"/>
    </location>
</feature>
<dbReference type="AlphaFoldDB" id="M3BBX9"/>
<evidence type="ECO:0000313" key="4">
    <source>
        <dbReference type="Proteomes" id="UP000016932"/>
    </source>
</evidence>
<reference evidence="3 4" key="1">
    <citation type="journal article" date="2012" name="PLoS Pathog.">
        <title>Diverse lifestyles and strategies of plant pathogenesis encoded in the genomes of eighteen Dothideomycetes fungi.</title>
        <authorList>
            <person name="Ohm R.A."/>
            <person name="Feau N."/>
            <person name="Henrissat B."/>
            <person name="Schoch C.L."/>
            <person name="Horwitz B.A."/>
            <person name="Barry K.W."/>
            <person name="Condon B.J."/>
            <person name="Copeland A.C."/>
            <person name="Dhillon B."/>
            <person name="Glaser F."/>
            <person name="Hesse C.N."/>
            <person name="Kosti I."/>
            <person name="LaButti K."/>
            <person name="Lindquist E.A."/>
            <person name="Lucas S."/>
            <person name="Salamov A.A."/>
            <person name="Bradshaw R.E."/>
            <person name="Ciuffetti L."/>
            <person name="Hamelin R.C."/>
            <person name="Kema G.H.J."/>
            <person name="Lawrence C."/>
            <person name="Scott J.A."/>
            <person name="Spatafora J.W."/>
            <person name="Turgeon B.G."/>
            <person name="de Wit P.J.G.M."/>
            <person name="Zhong S."/>
            <person name="Goodwin S.B."/>
            <person name="Grigoriev I.V."/>
        </authorList>
    </citation>
    <scope>NUCLEOTIDE SEQUENCE [LARGE SCALE GENOMIC DNA]</scope>
    <source>
        <strain evidence="3 4">CIRAD86</strain>
    </source>
</reference>
<dbReference type="GO" id="GO:0005634">
    <property type="term" value="C:nucleus"/>
    <property type="evidence" value="ECO:0007669"/>
    <property type="project" value="TreeGrafter"/>
</dbReference>
<dbReference type="Proteomes" id="UP000016932">
    <property type="component" value="Unassembled WGS sequence"/>
</dbReference>
<name>M3BBX9_PSEFD</name>
<protein>
    <recommendedName>
        <fullName evidence="2">Protein kinase domain-containing protein</fullName>
    </recommendedName>
</protein>
<dbReference type="HOGENOM" id="CLU_1124957_0_0_1"/>
<dbReference type="GeneID" id="19337138"/>
<feature type="domain" description="Protein kinase" evidence="2">
    <location>
        <begin position="1"/>
        <end position="137"/>
    </location>
</feature>
<feature type="compositionally biased region" description="Acidic residues" evidence="1">
    <location>
        <begin position="208"/>
        <end position="217"/>
    </location>
</feature>
<sequence length="247" mass="28837">MGDFGLAMENPHPNPAFFTPEKFDANYRPYGTPGWRAQEQTTFEPDRGVRTQPNSATDIWAIGLVIWSMIKLKLNPDNIDDWKNMQPEEQRRPSDFTQAERSRYGENLCDLIMKCLEFYPSNRATAETVLEQVERYTSGAEDEVDGIRNLPAHDRRWNKYLVKLEYDKWARGRVLMETLDDEEGELDQDVIVPPRGKRKFDERGKEYFDDDSEDSEDYGGRRGKKLREAEDSDETESDEEEDSDEDD</sequence>
<evidence type="ECO:0000259" key="2">
    <source>
        <dbReference type="PROSITE" id="PS50011"/>
    </source>
</evidence>
<feature type="region of interest" description="Disordered" evidence="1">
    <location>
        <begin position="193"/>
        <end position="247"/>
    </location>
</feature>
<dbReference type="PANTHER" id="PTHR44167:SF24">
    <property type="entry name" value="SERINE_THREONINE-PROTEIN KINASE CHK2"/>
    <property type="match status" value="1"/>
</dbReference>
<dbReference type="SUPFAM" id="SSF56112">
    <property type="entry name" value="Protein kinase-like (PK-like)"/>
    <property type="match status" value="1"/>
</dbReference>
<dbReference type="EMBL" id="KB446556">
    <property type="protein sequence ID" value="EME86767.1"/>
    <property type="molecule type" value="Genomic_DNA"/>
</dbReference>
<dbReference type="InterPro" id="IPR011009">
    <property type="entry name" value="Kinase-like_dom_sf"/>
</dbReference>
<feature type="compositionally biased region" description="Acidic residues" evidence="1">
    <location>
        <begin position="230"/>
        <end position="247"/>
    </location>
</feature>
<gene>
    <name evidence="3" type="ORF">MYCFIDRAFT_210606</name>
</gene>
<dbReference type="RefSeq" id="XP_007923927.1">
    <property type="nucleotide sequence ID" value="XM_007925736.1"/>
</dbReference>
<organism evidence="3 4">
    <name type="scientific">Pseudocercospora fijiensis (strain CIRAD86)</name>
    <name type="common">Black leaf streak disease fungus</name>
    <name type="synonym">Mycosphaerella fijiensis</name>
    <dbReference type="NCBI Taxonomy" id="383855"/>
    <lineage>
        <taxon>Eukaryota</taxon>
        <taxon>Fungi</taxon>
        <taxon>Dikarya</taxon>
        <taxon>Ascomycota</taxon>
        <taxon>Pezizomycotina</taxon>
        <taxon>Dothideomycetes</taxon>
        <taxon>Dothideomycetidae</taxon>
        <taxon>Mycosphaerellales</taxon>
        <taxon>Mycosphaerellaceae</taxon>
        <taxon>Pseudocercospora</taxon>
    </lineage>
</organism>
<dbReference type="GO" id="GO:0044773">
    <property type="term" value="P:mitotic DNA damage checkpoint signaling"/>
    <property type="evidence" value="ECO:0007669"/>
    <property type="project" value="TreeGrafter"/>
</dbReference>
<dbReference type="KEGG" id="pfj:MYCFIDRAFT_210606"/>
<dbReference type="Pfam" id="PF00069">
    <property type="entry name" value="Pkinase"/>
    <property type="match status" value="1"/>
</dbReference>
<dbReference type="GO" id="GO:0005524">
    <property type="term" value="F:ATP binding"/>
    <property type="evidence" value="ECO:0007669"/>
    <property type="project" value="InterPro"/>
</dbReference>
<keyword evidence="4" id="KW-1185">Reference proteome</keyword>
<dbReference type="PROSITE" id="PS50011">
    <property type="entry name" value="PROTEIN_KINASE_DOM"/>
    <property type="match status" value="1"/>
</dbReference>
<dbReference type="Gene3D" id="1.10.510.10">
    <property type="entry name" value="Transferase(Phosphotransferase) domain 1"/>
    <property type="match status" value="1"/>
</dbReference>
<evidence type="ECO:0000256" key="1">
    <source>
        <dbReference type="SAM" id="MobiDB-lite"/>
    </source>
</evidence>
<dbReference type="GO" id="GO:0004674">
    <property type="term" value="F:protein serine/threonine kinase activity"/>
    <property type="evidence" value="ECO:0007669"/>
    <property type="project" value="TreeGrafter"/>
</dbReference>
<dbReference type="PANTHER" id="PTHR44167">
    <property type="entry name" value="OVARIAN-SPECIFIC SERINE/THREONINE-PROTEIN KINASE LOK-RELATED"/>
    <property type="match status" value="1"/>
</dbReference>
<dbReference type="InterPro" id="IPR000719">
    <property type="entry name" value="Prot_kinase_dom"/>
</dbReference>
<dbReference type="STRING" id="383855.M3BBX9"/>
<evidence type="ECO:0000313" key="3">
    <source>
        <dbReference type="EMBL" id="EME86767.1"/>
    </source>
</evidence>
<dbReference type="VEuPathDB" id="FungiDB:MYCFIDRAFT_210606"/>
<accession>M3BBX9</accession>
<dbReference type="OrthoDB" id="310217at2759"/>
<proteinExistence type="predicted"/>